<evidence type="ECO:0000313" key="2">
    <source>
        <dbReference type="EMBL" id="RDU66996.1"/>
    </source>
</evidence>
<dbReference type="AlphaFoldDB" id="A0A3D8IQ10"/>
<organism evidence="2 3">
    <name type="scientific">Helicobacter didelphidarum</name>
    <dbReference type="NCBI Taxonomy" id="2040648"/>
    <lineage>
        <taxon>Bacteria</taxon>
        <taxon>Pseudomonadati</taxon>
        <taxon>Campylobacterota</taxon>
        <taxon>Epsilonproteobacteria</taxon>
        <taxon>Campylobacterales</taxon>
        <taxon>Helicobacteraceae</taxon>
        <taxon>Helicobacter</taxon>
    </lineage>
</organism>
<evidence type="ECO:0000313" key="3">
    <source>
        <dbReference type="Proteomes" id="UP000256379"/>
    </source>
</evidence>
<dbReference type="InterPro" id="IPR023149">
    <property type="entry name" value="Trans_acon_MeTrfase_C"/>
</dbReference>
<keyword evidence="2" id="KW-0489">Methyltransferase</keyword>
<dbReference type="InterPro" id="IPR029063">
    <property type="entry name" value="SAM-dependent_MTases_sf"/>
</dbReference>
<dbReference type="InterPro" id="IPR025714">
    <property type="entry name" value="Methyltranfer_dom"/>
</dbReference>
<dbReference type="GO" id="GO:0032259">
    <property type="term" value="P:methylation"/>
    <property type="evidence" value="ECO:0007669"/>
    <property type="project" value="UniProtKB-KW"/>
</dbReference>
<keyword evidence="2" id="KW-0808">Transferase</keyword>
<gene>
    <name evidence="2" type="ORF">CQA53_01660</name>
</gene>
<dbReference type="SUPFAM" id="SSF53335">
    <property type="entry name" value="S-adenosyl-L-methionine-dependent methyltransferases"/>
    <property type="match status" value="1"/>
</dbReference>
<dbReference type="Gene3D" id="3.40.50.150">
    <property type="entry name" value="Vaccinia Virus protein VP39"/>
    <property type="match status" value="1"/>
</dbReference>
<protein>
    <submittedName>
        <fullName evidence="2">Trans-aconitate methyltransferase</fullName>
    </submittedName>
</protein>
<dbReference type="PANTHER" id="PTHR43861">
    <property type="entry name" value="TRANS-ACONITATE 2-METHYLTRANSFERASE-RELATED"/>
    <property type="match status" value="1"/>
</dbReference>
<dbReference type="PANTHER" id="PTHR43861:SF1">
    <property type="entry name" value="TRANS-ACONITATE 2-METHYLTRANSFERASE"/>
    <property type="match status" value="1"/>
</dbReference>
<dbReference type="Gene3D" id="1.10.150.290">
    <property type="entry name" value="S-adenosyl-L-methionine-dependent methyltransferases"/>
    <property type="match status" value="1"/>
</dbReference>
<dbReference type="Pfam" id="PF13847">
    <property type="entry name" value="Methyltransf_31"/>
    <property type="match status" value="1"/>
</dbReference>
<sequence length="279" mass="32246">MIFLRSINLGKWNANLYLTFEAQRSQPALDLANRLKDSHPQNIIDIGCGPGNSTAILYSLFPNTKIMGIDSSQEMIDSAKTHYPHIFFYLCDVYEIDGKYDLIFANASLQWIPNYHILLPFLLERLNSNGTLAVQMPNNSNEPLYRVIEMMIANPKWGFNHLEIETNETLPFQRYFEILSQFTSKFEVWESIYYHPMPSHYSLVEWVKSTKLRPYFNALNDEAKAEFESELLAAIAPFYIPINMSFVGSREGDSTLQNPLLTNSVLLQFKRLFFIAKAM</sequence>
<proteinExistence type="predicted"/>
<evidence type="ECO:0000259" key="1">
    <source>
        <dbReference type="Pfam" id="PF13847"/>
    </source>
</evidence>
<dbReference type="CDD" id="cd02440">
    <property type="entry name" value="AdoMet_MTases"/>
    <property type="match status" value="1"/>
</dbReference>
<comment type="caution">
    <text evidence="2">The sequence shown here is derived from an EMBL/GenBank/DDBJ whole genome shotgun (WGS) entry which is preliminary data.</text>
</comment>
<dbReference type="GO" id="GO:0030798">
    <property type="term" value="F:trans-aconitate 2-methyltransferase activity"/>
    <property type="evidence" value="ECO:0007669"/>
    <property type="project" value="InterPro"/>
</dbReference>
<dbReference type="OrthoDB" id="9795085at2"/>
<keyword evidence="3" id="KW-1185">Reference proteome</keyword>
<feature type="domain" description="Methyltransferase" evidence="1">
    <location>
        <begin position="42"/>
        <end position="141"/>
    </location>
</feature>
<accession>A0A3D8IQ10</accession>
<dbReference type="EMBL" id="NXLQ01000002">
    <property type="protein sequence ID" value="RDU66996.1"/>
    <property type="molecule type" value="Genomic_DNA"/>
</dbReference>
<reference evidence="2 3" key="1">
    <citation type="submission" date="2018-04" db="EMBL/GenBank/DDBJ databases">
        <title>Novel Campyloabacter and Helicobacter Species and Strains.</title>
        <authorList>
            <person name="Mannion A.J."/>
            <person name="Shen Z."/>
            <person name="Fox J.G."/>
        </authorList>
    </citation>
    <scope>NUCLEOTIDE SEQUENCE [LARGE SCALE GENOMIC DNA]</scope>
    <source>
        <strain evidence="2 3">MIT 17-337</strain>
    </source>
</reference>
<name>A0A3D8IQ10_9HELI</name>
<dbReference type="Proteomes" id="UP000256379">
    <property type="component" value="Unassembled WGS sequence"/>
</dbReference>